<dbReference type="GO" id="GO:0006430">
    <property type="term" value="P:lysyl-tRNA aminoacylation"/>
    <property type="evidence" value="ECO:0007669"/>
    <property type="project" value="TreeGrafter"/>
</dbReference>
<proteinExistence type="predicted"/>
<dbReference type="InterPro" id="IPR045864">
    <property type="entry name" value="aa-tRNA-synth_II/BPL/LPL"/>
</dbReference>
<keyword evidence="3" id="KW-1185">Reference proteome</keyword>
<comment type="caution">
    <text evidence="2">The sequence shown here is derived from an EMBL/GenBank/DDBJ whole genome shotgun (WGS) entry which is preliminary data.</text>
</comment>
<dbReference type="EMBL" id="JAUHHV010000001">
    <property type="protein sequence ID" value="KAK1435211.1"/>
    <property type="molecule type" value="Genomic_DNA"/>
</dbReference>
<reference evidence="2" key="1">
    <citation type="journal article" date="2023" name="bioRxiv">
        <title>Improved chromosome-level genome assembly for marigold (Tagetes erecta).</title>
        <authorList>
            <person name="Jiang F."/>
            <person name="Yuan L."/>
            <person name="Wang S."/>
            <person name="Wang H."/>
            <person name="Xu D."/>
            <person name="Wang A."/>
            <person name="Fan W."/>
        </authorList>
    </citation>
    <scope>NUCLEOTIDE SEQUENCE</scope>
    <source>
        <strain evidence="2">WSJ</strain>
        <tissue evidence="2">Leaf</tissue>
    </source>
</reference>
<gene>
    <name evidence="2" type="ORF">QVD17_00972</name>
</gene>
<evidence type="ECO:0000313" key="2">
    <source>
        <dbReference type="EMBL" id="KAK1435211.1"/>
    </source>
</evidence>
<keyword evidence="1" id="KW-0547">Nucleotide-binding</keyword>
<organism evidence="2 3">
    <name type="scientific">Tagetes erecta</name>
    <name type="common">African marigold</name>
    <dbReference type="NCBI Taxonomy" id="13708"/>
    <lineage>
        <taxon>Eukaryota</taxon>
        <taxon>Viridiplantae</taxon>
        <taxon>Streptophyta</taxon>
        <taxon>Embryophyta</taxon>
        <taxon>Tracheophyta</taxon>
        <taxon>Spermatophyta</taxon>
        <taxon>Magnoliopsida</taxon>
        <taxon>eudicotyledons</taxon>
        <taxon>Gunneridae</taxon>
        <taxon>Pentapetalae</taxon>
        <taxon>asterids</taxon>
        <taxon>campanulids</taxon>
        <taxon>Asterales</taxon>
        <taxon>Asteraceae</taxon>
        <taxon>Asteroideae</taxon>
        <taxon>Heliantheae alliance</taxon>
        <taxon>Tageteae</taxon>
        <taxon>Tagetes</taxon>
    </lineage>
</organism>
<dbReference type="GO" id="GO:0000049">
    <property type="term" value="F:tRNA binding"/>
    <property type="evidence" value="ECO:0007669"/>
    <property type="project" value="TreeGrafter"/>
</dbReference>
<dbReference type="SUPFAM" id="SSF55681">
    <property type="entry name" value="Class II aaRS and biotin synthetases"/>
    <property type="match status" value="1"/>
</dbReference>
<name>A0AAD8P7X0_TARER</name>
<evidence type="ECO:0000313" key="3">
    <source>
        <dbReference type="Proteomes" id="UP001229421"/>
    </source>
</evidence>
<evidence type="ECO:0000256" key="1">
    <source>
        <dbReference type="ARBA" id="ARBA00022741"/>
    </source>
</evidence>
<dbReference type="Proteomes" id="UP001229421">
    <property type="component" value="Unassembled WGS sequence"/>
</dbReference>
<dbReference type="PANTHER" id="PTHR42918:SF15">
    <property type="entry name" value="LYSINE--TRNA LIGASE, CHLOROPLASTIC_MITOCHONDRIAL"/>
    <property type="match status" value="1"/>
</dbReference>
<dbReference type="GO" id="GO:0004824">
    <property type="term" value="F:lysine-tRNA ligase activity"/>
    <property type="evidence" value="ECO:0007669"/>
    <property type="project" value="TreeGrafter"/>
</dbReference>
<dbReference type="AlphaFoldDB" id="A0AAD8P7X0"/>
<dbReference type="PANTHER" id="PTHR42918">
    <property type="entry name" value="LYSYL-TRNA SYNTHETASE"/>
    <property type="match status" value="1"/>
</dbReference>
<dbReference type="Gene3D" id="3.30.930.10">
    <property type="entry name" value="Bira Bifunctional Protein, Domain 2"/>
    <property type="match status" value="1"/>
</dbReference>
<dbReference type="GO" id="GO:0005739">
    <property type="term" value="C:mitochondrion"/>
    <property type="evidence" value="ECO:0007669"/>
    <property type="project" value="TreeGrafter"/>
</dbReference>
<sequence>MISFTRKGVEINLERPWQVSSYKLLIQMLSPIGVIHSVHAGLTERFELFICGRELGNAFSELTDPLDQTVGRTSEAA</sequence>
<dbReference type="GO" id="GO:0005829">
    <property type="term" value="C:cytosol"/>
    <property type="evidence" value="ECO:0007669"/>
    <property type="project" value="TreeGrafter"/>
</dbReference>
<protein>
    <submittedName>
        <fullName evidence="2">Uncharacterized protein</fullName>
    </submittedName>
</protein>
<accession>A0AAD8P7X0</accession>